<keyword evidence="6" id="KW-1185">Reference proteome</keyword>
<dbReference type="EC" id="1.1.-.-" evidence="5"/>
<keyword evidence="1 5" id="KW-0560">Oxidoreductase</keyword>
<evidence type="ECO:0000313" key="6">
    <source>
        <dbReference type="Proteomes" id="UP001597400"/>
    </source>
</evidence>
<dbReference type="Proteomes" id="UP001597400">
    <property type="component" value="Unassembled WGS sequence"/>
</dbReference>
<comment type="caution">
    <text evidence="5">The sequence shown here is derived from an EMBL/GenBank/DDBJ whole genome shotgun (WGS) entry which is preliminary data.</text>
</comment>
<reference evidence="6" key="1">
    <citation type="journal article" date="2019" name="Int. J. Syst. Evol. Microbiol.">
        <title>The Global Catalogue of Microorganisms (GCM) 10K type strain sequencing project: providing services to taxonomists for standard genome sequencing and annotation.</title>
        <authorList>
            <consortium name="The Broad Institute Genomics Platform"/>
            <consortium name="The Broad Institute Genome Sequencing Center for Infectious Disease"/>
            <person name="Wu L."/>
            <person name="Ma J."/>
        </authorList>
    </citation>
    <scope>NUCLEOTIDE SEQUENCE [LARGE SCALE GENOMIC DNA]</scope>
    <source>
        <strain evidence="6">CGMCC 1.12702</strain>
    </source>
</reference>
<evidence type="ECO:0000256" key="2">
    <source>
        <dbReference type="ARBA" id="ARBA00023027"/>
    </source>
</evidence>
<protein>
    <submittedName>
        <fullName evidence="5">NAD(P)-dependent oxidoreductase</fullName>
        <ecNumber evidence="5">1.1.-.-</ecNumber>
    </submittedName>
</protein>
<organism evidence="5 6">
    <name type="scientific">Sphingomonas arantia</name>
    <dbReference type="NCBI Taxonomy" id="1460676"/>
    <lineage>
        <taxon>Bacteria</taxon>
        <taxon>Pseudomonadati</taxon>
        <taxon>Pseudomonadota</taxon>
        <taxon>Alphaproteobacteria</taxon>
        <taxon>Sphingomonadales</taxon>
        <taxon>Sphingomonadaceae</taxon>
        <taxon>Sphingomonas</taxon>
    </lineage>
</organism>
<dbReference type="RefSeq" id="WP_380930255.1">
    <property type="nucleotide sequence ID" value="NZ_JBHUGS010000003.1"/>
</dbReference>
<gene>
    <name evidence="5" type="ORF">ACFSGX_12165</name>
</gene>
<dbReference type="EMBL" id="JBHUGS010000003">
    <property type="protein sequence ID" value="MFD1951519.1"/>
    <property type="molecule type" value="Genomic_DNA"/>
</dbReference>
<feature type="domain" description="6-phosphogluconate dehydrogenase NADP-binding" evidence="3">
    <location>
        <begin position="9"/>
        <end position="101"/>
    </location>
</feature>
<proteinExistence type="predicted"/>
<dbReference type="Pfam" id="PF14833">
    <property type="entry name" value="NAD_binding_11"/>
    <property type="match status" value="1"/>
</dbReference>
<dbReference type="InterPro" id="IPR008927">
    <property type="entry name" value="6-PGluconate_DH-like_C_sf"/>
</dbReference>
<dbReference type="Gene3D" id="3.40.50.720">
    <property type="entry name" value="NAD(P)-binding Rossmann-like Domain"/>
    <property type="match status" value="1"/>
</dbReference>
<dbReference type="InterPro" id="IPR006115">
    <property type="entry name" value="6PGDH_NADP-bd"/>
</dbReference>
<dbReference type="InterPro" id="IPR013328">
    <property type="entry name" value="6PGD_dom2"/>
</dbReference>
<dbReference type="SUPFAM" id="SSF48179">
    <property type="entry name" value="6-phosphogluconate dehydrogenase C-terminal domain-like"/>
    <property type="match status" value="1"/>
</dbReference>
<dbReference type="SUPFAM" id="SSF51735">
    <property type="entry name" value="NAD(P)-binding Rossmann-fold domains"/>
    <property type="match status" value="1"/>
</dbReference>
<feature type="domain" description="3-hydroxyisobutyrate dehydrogenase-like NAD-binding" evidence="4">
    <location>
        <begin position="105"/>
        <end position="152"/>
    </location>
</feature>
<sequence>MDHSEGGSSIVRTVALGESGIIAGNRGRFYADLSTTGPTAAGVVARRLAAKGIVTLDAPPAGGVTGVMTGTSSVMVSGDPVALSELRWVLEAFGRKVVHVGDHVGQGQALKLLNNMIVGANLIAVAEGILFWMKYGHPAEIILDMLNGTTARI</sequence>
<dbReference type="GO" id="GO:0016491">
    <property type="term" value="F:oxidoreductase activity"/>
    <property type="evidence" value="ECO:0007669"/>
    <property type="project" value="UniProtKB-KW"/>
</dbReference>
<dbReference type="InterPro" id="IPR036291">
    <property type="entry name" value="NAD(P)-bd_dom_sf"/>
</dbReference>
<keyword evidence="2" id="KW-0520">NAD</keyword>
<dbReference type="Pfam" id="PF03446">
    <property type="entry name" value="NAD_binding_2"/>
    <property type="match status" value="1"/>
</dbReference>
<evidence type="ECO:0000259" key="4">
    <source>
        <dbReference type="Pfam" id="PF14833"/>
    </source>
</evidence>
<dbReference type="InterPro" id="IPR029154">
    <property type="entry name" value="HIBADH-like_NADP-bd"/>
</dbReference>
<name>A0ABW4U0F6_9SPHN</name>
<accession>A0ABW4U0F6</accession>
<evidence type="ECO:0000259" key="3">
    <source>
        <dbReference type="Pfam" id="PF03446"/>
    </source>
</evidence>
<dbReference type="PANTHER" id="PTHR22981">
    <property type="entry name" value="3-HYDROXYISOBUTYRATE DEHYDROGENASE-RELATED"/>
    <property type="match status" value="1"/>
</dbReference>
<dbReference type="Gene3D" id="1.10.1040.10">
    <property type="entry name" value="N-(1-d-carboxylethyl)-l-norvaline Dehydrogenase, domain 2"/>
    <property type="match status" value="1"/>
</dbReference>
<evidence type="ECO:0000313" key="5">
    <source>
        <dbReference type="EMBL" id="MFD1951519.1"/>
    </source>
</evidence>
<dbReference type="PANTHER" id="PTHR22981:SF7">
    <property type="entry name" value="3-HYDROXYISOBUTYRATE DEHYDROGENASE, MITOCHONDRIAL"/>
    <property type="match status" value="1"/>
</dbReference>
<evidence type="ECO:0000256" key="1">
    <source>
        <dbReference type="ARBA" id="ARBA00023002"/>
    </source>
</evidence>